<dbReference type="PANTHER" id="PTHR37464:SF1">
    <property type="entry name" value="BLL2463 PROTEIN"/>
    <property type="match status" value="1"/>
</dbReference>
<dbReference type="AlphaFoldDB" id="A0A382T3C4"/>
<dbReference type="EMBL" id="UINC01133623">
    <property type="protein sequence ID" value="SVD16664.1"/>
    <property type="molecule type" value="Genomic_DNA"/>
</dbReference>
<feature type="non-terminal residue" evidence="1">
    <location>
        <position position="1"/>
    </location>
</feature>
<dbReference type="Gene3D" id="3.40.50.410">
    <property type="entry name" value="von Willebrand factor, type A domain"/>
    <property type="match status" value="1"/>
</dbReference>
<feature type="non-terminal residue" evidence="1">
    <location>
        <position position="305"/>
    </location>
</feature>
<organism evidence="1">
    <name type="scientific">marine metagenome</name>
    <dbReference type="NCBI Taxonomy" id="408172"/>
    <lineage>
        <taxon>unclassified sequences</taxon>
        <taxon>metagenomes</taxon>
        <taxon>ecological metagenomes</taxon>
    </lineage>
</organism>
<dbReference type="InterPro" id="IPR036465">
    <property type="entry name" value="vWFA_dom_sf"/>
</dbReference>
<evidence type="ECO:0008006" key="2">
    <source>
        <dbReference type="Google" id="ProtNLM"/>
    </source>
</evidence>
<accession>A0A382T3C4</accession>
<proteinExistence type="predicted"/>
<sequence length="305" mass="31585">GSHPATAVVIVLDNSMSSGLIVGETRVLDELKVLAHQTLAEASDEDRFWVIRAGEPWLPAIPGSAADASLAIDNTETSAASSDLTATLTRAAELLRTSELSNREVHLLSDLQQSAFDLSAGDPLGGLPVVTWTGIEETTANRGITGVLVGGGLPPLEGQRTELTVSALENPLDTARWPVRVVVDGRIRGAGTLSAGAETTVPLPLSSAAWVQGYADTDADALRADDRHYFAYKSRAAPRVAVGGAPGFFVMEAMAVLEGSGRLTPSPAGIAELLLAHGGSLLEERGPGTAAVVIPANDFTLLPAL</sequence>
<protein>
    <recommendedName>
        <fullName evidence="2">VWFA domain-containing protein</fullName>
    </recommendedName>
</protein>
<reference evidence="1" key="1">
    <citation type="submission" date="2018-05" db="EMBL/GenBank/DDBJ databases">
        <authorList>
            <person name="Lanie J.A."/>
            <person name="Ng W.-L."/>
            <person name="Kazmierczak K.M."/>
            <person name="Andrzejewski T.M."/>
            <person name="Davidsen T.M."/>
            <person name="Wayne K.J."/>
            <person name="Tettelin H."/>
            <person name="Glass J.I."/>
            <person name="Rusch D."/>
            <person name="Podicherti R."/>
            <person name="Tsui H.-C.T."/>
            <person name="Winkler M.E."/>
        </authorList>
    </citation>
    <scope>NUCLEOTIDE SEQUENCE</scope>
</reference>
<gene>
    <name evidence="1" type="ORF">METZ01_LOCUS369518</name>
</gene>
<dbReference type="PANTHER" id="PTHR37464">
    <property type="entry name" value="BLL2463 PROTEIN"/>
    <property type="match status" value="1"/>
</dbReference>
<name>A0A382T3C4_9ZZZZ</name>
<evidence type="ECO:0000313" key="1">
    <source>
        <dbReference type="EMBL" id="SVD16664.1"/>
    </source>
</evidence>